<name>A0A7C9HBZ5_9RHOB</name>
<accession>A0A7C9HBZ5</accession>
<evidence type="ECO:0000313" key="3">
    <source>
        <dbReference type="Proteomes" id="UP000483078"/>
    </source>
</evidence>
<dbReference type="Proteomes" id="UP000483078">
    <property type="component" value="Unassembled WGS sequence"/>
</dbReference>
<sequence>MTMTRIVKPIALGALLLSLAACGGGGLFVGGQGDEGQEGTGDAPKATNSRVEAQTGGSSLWDLFRKQNPDVTVAVNRYLWNGTLDVLNFLPLESVDPFTGVIVFGYGTPPGGGRAYRGTVYIKDPALDARSLVVALQTRRGPVDAATQRAIEDAILARARQLRIADRKF</sequence>
<evidence type="ECO:0000256" key="1">
    <source>
        <dbReference type="SAM" id="SignalP"/>
    </source>
</evidence>
<evidence type="ECO:0000313" key="2">
    <source>
        <dbReference type="EMBL" id="MTJ04765.1"/>
    </source>
</evidence>
<protein>
    <submittedName>
        <fullName evidence="2">DUF3576 domain-containing protein</fullName>
    </submittedName>
</protein>
<gene>
    <name evidence="2" type="ORF">FH759_08760</name>
</gene>
<dbReference type="RefSeq" id="WP_273249474.1">
    <property type="nucleotide sequence ID" value="NZ_VENJ01000010.1"/>
</dbReference>
<reference evidence="2 3" key="1">
    <citation type="submission" date="2019-06" db="EMBL/GenBank/DDBJ databases">
        <title>Enrichment of Autotrophic Halophilic Microorganisms from Red Sea Brine Pool Using Microbial Electrosynthesis System.</title>
        <authorList>
            <person name="Alqahtani M.F."/>
            <person name="Bajracharya S."/>
            <person name="Katuri K.P."/>
            <person name="Ali M."/>
            <person name="Saikaly P.E."/>
        </authorList>
    </citation>
    <scope>NUCLEOTIDE SEQUENCE [LARGE SCALE GENOMIC DNA]</scope>
    <source>
        <strain evidence="2">MES6</strain>
    </source>
</reference>
<feature type="chain" id="PRO_5028927711" evidence="1">
    <location>
        <begin position="24"/>
        <end position="169"/>
    </location>
</feature>
<dbReference type="InterPro" id="IPR021959">
    <property type="entry name" value="DUF3576"/>
</dbReference>
<comment type="caution">
    <text evidence="2">The sequence shown here is derived from an EMBL/GenBank/DDBJ whole genome shotgun (WGS) entry which is preliminary data.</text>
</comment>
<proteinExistence type="predicted"/>
<dbReference type="Pfam" id="PF12100">
    <property type="entry name" value="DUF3576"/>
    <property type="match status" value="1"/>
</dbReference>
<dbReference type="PROSITE" id="PS51257">
    <property type="entry name" value="PROKAR_LIPOPROTEIN"/>
    <property type="match status" value="1"/>
</dbReference>
<keyword evidence="1" id="KW-0732">Signal</keyword>
<dbReference type="AlphaFoldDB" id="A0A7C9HBZ5"/>
<organism evidence="2 3">
    <name type="scientific">Sediminimonas qiaohouensis</name>
    <dbReference type="NCBI Taxonomy" id="552061"/>
    <lineage>
        <taxon>Bacteria</taxon>
        <taxon>Pseudomonadati</taxon>
        <taxon>Pseudomonadota</taxon>
        <taxon>Alphaproteobacteria</taxon>
        <taxon>Rhodobacterales</taxon>
        <taxon>Roseobacteraceae</taxon>
        <taxon>Sediminimonas</taxon>
    </lineage>
</organism>
<feature type="signal peptide" evidence="1">
    <location>
        <begin position="1"/>
        <end position="23"/>
    </location>
</feature>
<dbReference type="EMBL" id="VENJ01000010">
    <property type="protein sequence ID" value="MTJ04765.1"/>
    <property type="molecule type" value="Genomic_DNA"/>
</dbReference>